<protein>
    <submittedName>
        <fullName evidence="2">Uncharacterized protein</fullName>
    </submittedName>
</protein>
<dbReference type="InParanoid" id="A0A4S2N5V9"/>
<accession>A0A4S2N5V9</accession>
<name>A0A4S2N5V9_9PEZI</name>
<gene>
    <name evidence="2" type="ORF">EX30DRAFT_360701</name>
</gene>
<reference evidence="2 3" key="1">
    <citation type="submission" date="2019-04" db="EMBL/GenBank/DDBJ databases">
        <title>Comparative genomics and transcriptomics to analyze fruiting body development in filamentous ascomycetes.</title>
        <authorList>
            <consortium name="DOE Joint Genome Institute"/>
            <person name="Lutkenhaus R."/>
            <person name="Traeger S."/>
            <person name="Breuer J."/>
            <person name="Kuo A."/>
            <person name="Lipzen A."/>
            <person name="Pangilinan J."/>
            <person name="Dilworth D."/>
            <person name="Sandor L."/>
            <person name="Poggeler S."/>
            <person name="Barry K."/>
            <person name="Grigoriev I.V."/>
            <person name="Nowrousian M."/>
        </authorList>
    </citation>
    <scope>NUCLEOTIDE SEQUENCE [LARGE SCALE GENOMIC DNA]</scope>
    <source>
        <strain evidence="2 3">CBS 389.68</strain>
    </source>
</reference>
<proteinExistence type="predicted"/>
<dbReference type="AlphaFoldDB" id="A0A4S2N5V9"/>
<dbReference type="Proteomes" id="UP000298138">
    <property type="component" value="Unassembled WGS sequence"/>
</dbReference>
<keyword evidence="3" id="KW-1185">Reference proteome</keyword>
<evidence type="ECO:0000313" key="2">
    <source>
        <dbReference type="EMBL" id="TGZ84692.1"/>
    </source>
</evidence>
<evidence type="ECO:0000313" key="3">
    <source>
        <dbReference type="Proteomes" id="UP000298138"/>
    </source>
</evidence>
<evidence type="ECO:0000256" key="1">
    <source>
        <dbReference type="SAM" id="MobiDB-lite"/>
    </source>
</evidence>
<organism evidence="2 3">
    <name type="scientific">Ascodesmis nigricans</name>
    <dbReference type="NCBI Taxonomy" id="341454"/>
    <lineage>
        <taxon>Eukaryota</taxon>
        <taxon>Fungi</taxon>
        <taxon>Dikarya</taxon>
        <taxon>Ascomycota</taxon>
        <taxon>Pezizomycotina</taxon>
        <taxon>Pezizomycetes</taxon>
        <taxon>Pezizales</taxon>
        <taxon>Ascodesmidaceae</taxon>
        <taxon>Ascodesmis</taxon>
    </lineage>
</organism>
<dbReference type="EMBL" id="ML220112">
    <property type="protein sequence ID" value="TGZ84692.1"/>
    <property type="molecule type" value="Genomic_DNA"/>
</dbReference>
<feature type="region of interest" description="Disordered" evidence="1">
    <location>
        <begin position="28"/>
        <end position="52"/>
    </location>
</feature>
<sequence length="252" mass="29047">MSSSTLYFPSFAYDSEGLLAYNENLDSNNPEEYFTPPSSPSTLVSDSPAKATDDPNFDYIKSGRRWNRSADMTTDEFELERCLKDWKSLIKHGRQCNCSAAMRNKAESDCEHFLQGLRMVLYISSLARSASWYCSPEYVPWKAAEDKGALWEPLYQKLHRVVDWEGYVKLLLRSLGGLDMDRIGENGCVNCEWSWEVKQRPELVVLCEVVSGWKRLELVEDEAARILINDMLNFHGSYKVKEMSMKMEQENT</sequence>